<dbReference type="RefSeq" id="WP_105193371.1">
    <property type="nucleotide sequence ID" value="NZ_PTQZ01000310.1"/>
</dbReference>
<dbReference type="Pfam" id="PF11902">
    <property type="entry name" value="DUF3422"/>
    <property type="match status" value="1"/>
</dbReference>
<reference evidence="2" key="1">
    <citation type="submission" date="2018-02" db="EMBL/GenBank/DDBJ databases">
        <title>Genome sequencing of Solimonas sp. HR-BB.</title>
        <authorList>
            <person name="Lee Y."/>
            <person name="Jeon C.O."/>
        </authorList>
    </citation>
    <scope>NUCLEOTIDE SEQUENCE [LARGE SCALE GENOMIC DNA]</scope>
    <source>
        <strain evidence="2">HR-E</strain>
    </source>
</reference>
<dbReference type="Proteomes" id="UP000243900">
    <property type="component" value="Unassembled WGS sequence"/>
</dbReference>
<comment type="caution">
    <text evidence="1">The sequence shown here is derived from an EMBL/GenBank/DDBJ whole genome shotgun (WGS) entry which is preliminary data.</text>
</comment>
<protein>
    <submittedName>
        <fullName evidence="1">DUF3422 domain-containing protein</fullName>
    </submittedName>
</protein>
<evidence type="ECO:0000313" key="2">
    <source>
        <dbReference type="Proteomes" id="UP000243900"/>
    </source>
</evidence>
<dbReference type="AlphaFoldDB" id="A0A2P6AQL0"/>
<sequence length="394" mass="44575">LALLHDGQSGEAEYRHLHRLCERYAVLPPLPGASCHIQHFGSFELRWERHSEFSTYTFIHVDTAAAPFSRTALSLLPAEWLEALPGKVISGVHVELHDLPGAAPTADDVRPHFENQRLISSWVLDRHARLWTAFRLHQDGLGRILVQSRDLNVCQLGRLVRRLLEIETYRMMVLLTFPVARALAPELGGMDRRMAAINAEINAIHGLDDERRLLDDLSTLAARIEHLRSETNARFAAARAYHELVLDRLDGLREQGEFGLQTFEEFLLRRLTPAFRTGEAVSDQLDSLATRIDRASKLLRTRVDLTLEAQNQDLLQSMNRRGHLQLQLQQAVEGLSVVAITYYLVGLVKHVAGSLAEVGWISHPEWVAGLSVPLCLFLVWRGVRRLRKGLEKHG</sequence>
<accession>A0A2P6AQL0</accession>
<proteinExistence type="predicted"/>
<organism evidence="1 2">
    <name type="scientific">Amnimonas aquatica</name>
    <dbReference type="NCBI Taxonomy" id="2094561"/>
    <lineage>
        <taxon>Bacteria</taxon>
        <taxon>Pseudomonadati</taxon>
        <taxon>Pseudomonadota</taxon>
        <taxon>Gammaproteobacteria</taxon>
        <taxon>Moraxellales</taxon>
        <taxon>Moraxellaceae</taxon>
        <taxon>Amnimonas</taxon>
    </lineage>
</organism>
<dbReference type="InterPro" id="IPR021830">
    <property type="entry name" value="DUF3422"/>
</dbReference>
<dbReference type="OrthoDB" id="9767470at2"/>
<dbReference type="EMBL" id="PTQZ01000310">
    <property type="protein sequence ID" value="PQA31053.1"/>
    <property type="molecule type" value="Genomic_DNA"/>
</dbReference>
<evidence type="ECO:0000313" key="1">
    <source>
        <dbReference type="EMBL" id="PQA31053.1"/>
    </source>
</evidence>
<feature type="non-terminal residue" evidence="1">
    <location>
        <position position="1"/>
    </location>
</feature>
<name>A0A2P6AQL0_9GAMM</name>
<keyword evidence="2" id="KW-1185">Reference proteome</keyword>
<gene>
    <name evidence="1" type="ORF">C5O18_09425</name>
</gene>